<organism evidence="1 3">
    <name type="scientific">Trichuris suis</name>
    <name type="common">pig whipworm</name>
    <dbReference type="NCBI Taxonomy" id="68888"/>
    <lineage>
        <taxon>Eukaryota</taxon>
        <taxon>Metazoa</taxon>
        <taxon>Ecdysozoa</taxon>
        <taxon>Nematoda</taxon>
        <taxon>Enoplea</taxon>
        <taxon>Dorylaimia</taxon>
        <taxon>Trichinellida</taxon>
        <taxon>Trichuridae</taxon>
        <taxon>Trichuris</taxon>
    </lineage>
</organism>
<dbReference type="Proteomes" id="UP000030764">
    <property type="component" value="Unassembled WGS sequence"/>
</dbReference>
<keyword evidence="3" id="KW-1185">Reference proteome</keyword>
<accession>A0A085MAC4</accession>
<feature type="non-terminal residue" evidence="1">
    <location>
        <position position="85"/>
    </location>
</feature>
<proteinExistence type="predicted"/>
<dbReference type="EMBL" id="KL367483">
    <property type="protein sequence ID" value="KFD71208.1"/>
    <property type="molecule type" value="Genomic_DNA"/>
</dbReference>
<reference evidence="1 3" key="1">
    <citation type="journal article" date="2014" name="Nat. Genet.">
        <title>Genome and transcriptome of the porcine whipworm Trichuris suis.</title>
        <authorList>
            <person name="Jex A.R."/>
            <person name="Nejsum P."/>
            <person name="Schwarz E.M."/>
            <person name="Hu L."/>
            <person name="Young N.D."/>
            <person name="Hall R.S."/>
            <person name="Korhonen P.K."/>
            <person name="Liao S."/>
            <person name="Thamsborg S."/>
            <person name="Xia J."/>
            <person name="Xu P."/>
            <person name="Wang S."/>
            <person name="Scheerlinck J.P."/>
            <person name="Hofmann A."/>
            <person name="Sternberg P.W."/>
            <person name="Wang J."/>
            <person name="Gasser R.B."/>
        </authorList>
    </citation>
    <scope>NUCLEOTIDE SEQUENCE [LARGE SCALE GENOMIC DNA]</scope>
    <source>
        <strain evidence="2">DCEP-RM93F</strain>
        <strain evidence="1">DCEP-RM93M</strain>
    </source>
</reference>
<dbReference type="Proteomes" id="UP000030758">
    <property type="component" value="Unassembled WGS sequence"/>
</dbReference>
<evidence type="ECO:0000313" key="1">
    <source>
        <dbReference type="EMBL" id="KFD54170.1"/>
    </source>
</evidence>
<dbReference type="EMBL" id="KL363210">
    <property type="protein sequence ID" value="KFD54170.1"/>
    <property type="molecule type" value="Genomic_DNA"/>
</dbReference>
<protein>
    <submittedName>
        <fullName evidence="1">Uncharacterized protein</fullName>
    </submittedName>
</protein>
<sequence length="85" mass="9801">MKLKAISNRPPKVSKATLSVNLCRAETNGTTEWATEQRKQHSTGKKQMETALVPTDHTITFKDFRKQDIYIGQCWRRQHNGIMTL</sequence>
<evidence type="ECO:0000313" key="3">
    <source>
        <dbReference type="Proteomes" id="UP000030764"/>
    </source>
</evidence>
<gene>
    <name evidence="1" type="ORF">M513_04947</name>
    <name evidence="2" type="ORF">M514_04947</name>
</gene>
<name>A0A085MAC4_9BILA</name>
<dbReference type="AlphaFoldDB" id="A0A085MAC4"/>
<evidence type="ECO:0000313" key="2">
    <source>
        <dbReference type="EMBL" id="KFD71208.1"/>
    </source>
</evidence>